<dbReference type="PROSITE" id="PS50211">
    <property type="entry name" value="DENN"/>
    <property type="match status" value="1"/>
</dbReference>
<evidence type="ECO:0000313" key="3">
    <source>
        <dbReference type="Ensembl" id="ENSANIP00000006017.1"/>
    </source>
</evidence>
<dbReference type="GO" id="GO:0005829">
    <property type="term" value="C:cytosol"/>
    <property type="evidence" value="ECO:0007669"/>
    <property type="project" value="TreeGrafter"/>
</dbReference>
<proteinExistence type="predicted"/>
<dbReference type="InterPro" id="IPR001194">
    <property type="entry name" value="cDENN_dom"/>
</dbReference>
<feature type="domain" description="UDENN" evidence="2">
    <location>
        <begin position="1"/>
        <end position="152"/>
    </location>
</feature>
<dbReference type="GO" id="GO:0006897">
    <property type="term" value="P:endocytosis"/>
    <property type="evidence" value="ECO:0007669"/>
    <property type="project" value="TreeGrafter"/>
</dbReference>
<dbReference type="GO" id="GO:1901981">
    <property type="term" value="F:phosphatidylinositol phosphate binding"/>
    <property type="evidence" value="ECO:0007669"/>
    <property type="project" value="TreeGrafter"/>
</dbReference>
<organism evidence="3 4">
    <name type="scientific">Accipiter nisus</name>
    <name type="common">Eurasian sparrowhawk</name>
    <dbReference type="NCBI Taxonomy" id="211598"/>
    <lineage>
        <taxon>Eukaryota</taxon>
        <taxon>Metazoa</taxon>
        <taxon>Chordata</taxon>
        <taxon>Craniata</taxon>
        <taxon>Vertebrata</taxon>
        <taxon>Euteleostomi</taxon>
        <taxon>Archelosauria</taxon>
        <taxon>Archosauria</taxon>
        <taxon>Dinosauria</taxon>
        <taxon>Saurischia</taxon>
        <taxon>Theropoda</taxon>
        <taxon>Coelurosauria</taxon>
        <taxon>Aves</taxon>
        <taxon>Neognathae</taxon>
        <taxon>Neoaves</taxon>
        <taxon>Telluraves</taxon>
        <taxon>Accipitrimorphae</taxon>
        <taxon>Accipitriformes</taxon>
        <taxon>Accipitridae</taxon>
        <taxon>Accipitrinae</taxon>
        <taxon>Accipiter</taxon>
    </lineage>
</organism>
<dbReference type="SMART" id="SM00799">
    <property type="entry name" value="DENN"/>
    <property type="match status" value="1"/>
</dbReference>
<reference evidence="3" key="2">
    <citation type="submission" date="2025-09" db="UniProtKB">
        <authorList>
            <consortium name="Ensembl"/>
        </authorList>
    </citation>
    <scope>IDENTIFICATION</scope>
</reference>
<dbReference type="GO" id="GO:0005085">
    <property type="term" value="F:guanyl-nucleotide exchange factor activity"/>
    <property type="evidence" value="ECO:0007669"/>
    <property type="project" value="UniProtKB-KW"/>
</dbReference>
<dbReference type="Proteomes" id="UP000694541">
    <property type="component" value="Unplaced"/>
</dbReference>
<dbReference type="GO" id="GO:0032456">
    <property type="term" value="P:endocytic recycling"/>
    <property type="evidence" value="ECO:0007669"/>
    <property type="project" value="TreeGrafter"/>
</dbReference>
<dbReference type="Pfam" id="PF02141">
    <property type="entry name" value="DENN"/>
    <property type="match status" value="1"/>
</dbReference>
<sequence length="152" mass="17899">ICFSIFFTLANSLSPQFHKHCPSILEFTLLQQCLLSIPFFVFFFSFLFQDSQRSELLETFHKLTIPEPGTSVHLGVHSYFTVPDIRELPSIPENRNLTEYFVAVDVNNMLHLYASMLYERRILICCSKLSTVSKMQNNFFYSQYFFKNDSHR</sequence>
<dbReference type="AlphaFoldDB" id="A0A8B9MAN2"/>
<evidence type="ECO:0000259" key="2">
    <source>
        <dbReference type="PROSITE" id="PS50211"/>
    </source>
</evidence>
<protein>
    <recommendedName>
        <fullName evidence="2">UDENN domain-containing protein</fullName>
    </recommendedName>
</protein>
<reference evidence="3" key="1">
    <citation type="submission" date="2025-08" db="UniProtKB">
        <authorList>
            <consortium name="Ensembl"/>
        </authorList>
    </citation>
    <scope>IDENTIFICATION</scope>
</reference>
<evidence type="ECO:0000256" key="1">
    <source>
        <dbReference type="ARBA" id="ARBA00022658"/>
    </source>
</evidence>
<evidence type="ECO:0000313" key="4">
    <source>
        <dbReference type="Proteomes" id="UP000694541"/>
    </source>
</evidence>
<dbReference type="PANTHER" id="PTHR13196:SF22">
    <property type="entry name" value="DENN DOMAIN-CONTAINING PROTEIN 1A"/>
    <property type="match status" value="1"/>
</dbReference>
<keyword evidence="1" id="KW-0344">Guanine-nucleotide releasing factor</keyword>
<dbReference type="InterPro" id="IPR037516">
    <property type="entry name" value="Tripartite_DENN"/>
</dbReference>
<name>A0A8B9MAN2_9AVES</name>
<dbReference type="PANTHER" id="PTHR13196">
    <property type="entry name" value="DENN DOMAIN-CONTAINING"/>
    <property type="match status" value="1"/>
</dbReference>
<dbReference type="Ensembl" id="ENSANIT00000006220.1">
    <property type="protein sequence ID" value="ENSANIP00000006017.1"/>
    <property type="gene ID" value="ENSANIG00000004118.1"/>
</dbReference>
<accession>A0A8B9MAN2</accession>
<keyword evidence="4" id="KW-1185">Reference proteome</keyword>
<dbReference type="Gene3D" id="3.40.50.11500">
    <property type="match status" value="1"/>
</dbReference>
<dbReference type="InterPro" id="IPR043153">
    <property type="entry name" value="DENN_C"/>
</dbReference>
<dbReference type="GO" id="GO:0030136">
    <property type="term" value="C:clathrin-coated vesicle"/>
    <property type="evidence" value="ECO:0007669"/>
    <property type="project" value="TreeGrafter"/>
</dbReference>
<dbReference type="InterPro" id="IPR040032">
    <property type="entry name" value="DENND1A/B/C"/>
</dbReference>